<evidence type="ECO:0000313" key="1">
    <source>
        <dbReference type="EMBL" id="MCL1634336.1"/>
    </source>
</evidence>
<sequence length="272" mass="30736">MPLIRTTVAMALALATADIQATSHSRIEEITGMYVTPPSEGRRGRYAQITSIERDIFWLAADGKLSAVKATRKNGVITLNYLNGSNAGRAQYEIKKRTLTVTYPKAPSIELKKPIHPAHVQTFLRSSQHANLYEIDEAGDEQGDVRFKKNFFALGKDMQMIEQQGPNGNECPTYLLLIDLNEPVREQYEIARIVVRGFIVEEGSSDQCRPLDIHRHYVIKNHEIDGYLYFNKQGNPIALAIASYMTGLAYVNGKFLPKDTLDLLIRFDQEFE</sequence>
<organism evidence="1 2">
    <name type="scientific">Luteimonas galliterrae</name>
    <dbReference type="NCBI Taxonomy" id="2940486"/>
    <lineage>
        <taxon>Bacteria</taxon>
        <taxon>Pseudomonadati</taxon>
        <taxon>Pseudomonadota</taxon>
        <taxon>Gammaproteobacteria</taxon>
        <taxon>Lysobacterales</taxon>
        <taxon>Lysobacteraceae</taxon>
        <taxon>Luteimonas</taxon>
    </lineage>
</organism>
<evidence type="ECO:0000313" key="2">
    <source>
        <dbReference type="Proteomes" id="UP001431217"/>
    </source>
</evidence>
<keyword evidence="2" id="KW-1185">Reference proteome</keyword>
<name>A0ABT0MHI4_9GAMM</name>
<evidence type="ECO:0008006" key="3">
    <source>
        <dbReference type="Google" id="ProtNLM"/>
    </source>
</evidence>
<dbReference type="EMBL" id="JAMBEP010000001">
    <property type="protein sequence ID" value="MCL1634336.1"/>
    <property type="molecule type" value="Genomic_DNA"/>
</dbReference>
<dbReference type="RefSeq" id="WP_249472709.1">
    <property type="nucleotide sequence ID" value="NZ_JAMBEP010000001.1"/>
</dbReference>
<reference evidence="1 2" key="1">
    <citation type="submission" date="2022-05" db="EMBL/GenBank/DDBJ databases">
        <title>Luteimonas sp. SX5, whole genome shotgun sequencing project.</title>
        <authorList>
            <person name="Zhao G."/>
            <person name="Shen L."/>
        </authorList>
    </citation>
    <scope>NUCLEOTIDE SEQUENCE [LARGE SCALE GENOMIC DNA]</scope>
    <source>
        <strain evidence="1 2">SX5</strain>
    </source>
</reference>
<protein>
    <recommendedName>
        <fullName evidence="3">DUF3108 domain-containing protein</fullName>
    </recommendedName>
</protein>
<gene>
    <name evidence="1" type="ORF">M2650_06770</name>
</gene>
<accession>A0ABT0MHI4</accession>
<proteinExistence type="predicted"/>
<comment type="caution">
    <text evidence="1">The sequence shown here is derived from an EMBL/GenBank/DDBJ whole genome shotgun (WGS) entry which is preliminary data.</text>
</comment>
<dbReference type="Proteomes" id="UP001431217">
    <property type="component" value="Unassembled WGS sequence"/>
</dbReference>